<comment type="caution">
    <text evidence="3">The sequence shown here is derived from an EMBL/GenBank/DDBJ whole genome shotgun (WGS) entry which is preliminary data.</text>
</comment>
<feature type="region of interest" description="Disordered" evidence="2">
    <location>
        <begin position="564"/>
        <end position="588"/>
    </location>
</feature>
<gene>
    <name evidence="3" type="ORF">AO440_004426</name>
</gene>
<feature type="compositionally biased region" description="Polar residues" evidence="2">
    <location>
        <begin position="575"/>
        <end position="586"/>
    </location>
</feature>
<accession>A0A0W0CFX7</accession>
<feature type="coiled-coil region" evidence="1">
    <location>
        <begin position="321"/>
        <end position="355"/>
    </location>
</feature>
<name>A0A0W0CFX7_CANGB</name>
<evidence type="ECO:0000313" key="3">
    <source>
        <dbReference type="EMBL" id="KTA97377.1"/>
    </source>
</evidence>
<sequence>MNIYTAPEAINILNHHPQQSVEPPDDNIYKHNQPQYAKKPAKRSYLYEKLKSIFIAQRNSPTEHQSDGNPFYKSWLSFKKGLPSNEDKSGEYDQFLTNFQDVTIPIGIRTPSIRVNVREDQNIVPTDQLKLRDLEPSEASNPALGTNNMNWSKPEINDQQDMTKIGSNGDITNEWRVNSIGDLSFNANRSTNGDDEEKPKSAPGSYDPYPKQFDPNTIDMSSMAIVQNPIYRRNVYLQAIKKRLRAISSKRSELWKAERKLLKDLSTWEKNPYLIGTVTPSLVDDIISLFNKDVEYEQRVSQALKLLVDSLGFVSKRETELINAKKELNAVLTKYNKSKEKKPETNEELQILKERVITVQQSLEVIQFHYDQSISVFARKQFTNFGIELFESCSGLKNNAGNFIKNSFTELEKANADCFTEDLENLRRRRAQQYWSTLPPEDRRNPIKWENLKSGLYEHEDSLLKIVYSSLPTVYSPNSISKYPLNFDEMPHNFGISEESYLFKSWQELDQEAKNQPTDNADQTQNWKYESHENKHTTNSFDENYRDTSSQTITKMPVNTIEGRTINRDVRVSENRNSNQESTNDSVLKLNEAIKQAEGTLEENGWAANSSSIPGNKENKNES</sequence>
<protein>
    <submittedName>
        <fullName evidence="3">Sporulation-specific protein 1</fullName>
    </submittedName>
</protein>
<dbReference type="EMBL" id="LLZZ01000161">
    <property type="protein sequence ID" value="KTA97377.1"/>
    <property type="molecule type" value="Genomic_DNA"/>
</dbReference>
<keyword evidence="1" id="KW-0175">Coiled coil</keyword>
<dbReference type="VEuPathDB" id="FungiDB:GVI51_M13343"/>
<organism evidence="3 4">
    <name type="scientific">Candida glabrata</name>
    <name type="common">Yeast</name>
    <name type="synonym">Torulopsis glabrata</name>
    <dbReference type="NCBI Taxonomy" id="5478"/>
    <lineage>
        <taxon>Eukaryota</taxon>
        <taxon>Fungi</taxon>
        <taxon>Dikarya</taxon>
        <taxon>Ascomycota</taxon>
        <taxon>Saccharomycotina</taxon>
        <taxon>Saccharomycetes</taxon>
        <taxon>Saccharomycetales</taxon>
        <taxon>Saccharomycetaceae</taxon>
        <taxon>Nakaseomyces</taxon>
    </lineage>
</organism>
<proteinExistence type="predicted"/>
<dbReference type="Proteomes" id="UP000054886">
    <property type="component" value="Unassembled WGS sequence"/>
</dbReference>
<evidence type="ECO:0000256" key="1">
    <source>
        <dbReference type="SAM" id="Coils"/>
    </source>
</evidence>
<reference evidence="3 4" key="1">
    <citation type="submission" date="2015-10" db="EMBL/GenBank/DDBJ databases">
        <title>Draft genomes sequences of Candida glabrata isolates 1A, 1B, 2A, 2B, 3A and 3B.</title>
        <authorList>
            <person name="Haavelsrud O.E."/>
            <person name="Gaustad P."/>
        </authorList>
    </citation>
    <scope>NUCLEOTIDE SEQUENCE [LARGE SCALE GENOMIC DNA]</scope>
    <source>
        <strain evidence="3">910700640</strain>
    </source>
</reference>
<dbReference type="AlphaFoldDB" id="A0A0W0CFX7"/>
<dbReference type="VEuPathDB" id="FungiDB:B1J91_M13365g"/>
<feature type="region of interest" description="Disordered" evidence="2">
    <location>
        <begin position="184"/>
        <end position="208"/>
    </location>
</feature>
<feature type="region of interest" description="Disordered" evidence="2">
    <location>
        <begin position="600"/>
        <end position="623"/>
    </location>
</feature>
<evidence type="ECO:0000256" key="2">
    <source>
        <dbReference type="SAM" id="MobiDB-lite"/>
    </source>
</evidence>
<feature type="compositionally biased region" description="Basic and acidic residues" evidence="2">
    <location>
        <begin position="565"/>
        <end position="574"/>
    </location>
</feature>
<evidence type="ECO:0000313" key="4">
    <source>
        <dbReference type="Proteomes" id="UP000054886"/>
    </source>
</evidence>
<dbReference type="VEuPathDB" id="FungiDB:CAGL0M13365g"/>
<dbReference type="VEuPathDB" id="FungiDB:GWK60_M13299"/>